<reference evidence="1" key="1">
    <citation type="submission" date="2015-04" db="UniProtKB">
        <authorList>
            <consortium name="EnsemblPlants"/>
        </authorList>
    </citation>
    <scope>IDENTIFICATION</scope>
</reference>
<dbReference type="HOGENOM" id="CLU_2675110_0_0_1"/>
<dbReference type="Gramene" id="OGLUM05G15710.1">
    <property type="protein sequence ID" value="OGLUM05G15710.1"/>
    <property type="gene ID" value="OGLUM05G15710"/>
</dbReference>
<protein>
    <submittedName>
        <fullName evidence="1">Uncharacterized protein</fullName>
    </submittedName>
</protein>
<accession>A0A0D9ZYK8</accession>
<dbReference type="Proteomes" id="UP000026961">
    <property type="component" value="Chromosome 5"/>
</dbReference>
<name>A0A0D9ZYK8_9ORYZ</name>
<evidence type="ECO:0000313" key="2">
    <source>
        <dbReference type="Proteomes" id="UP000026961"/>
    </source>
</evidence>
<keyword evidence="2" id="KW-1185">Reference proteome</keyword>
<reference evidence="1" key="2">
    <citation type="submission" date="2018-05" db="EMBL/GenBank/DDBJ databases">
        <title>OgluRS3 (Oryza glumaepatula Reference Sequence Version 3).</title>
        <authorList>
            <person name="Zhang J."/>
            <person name="Kudrna D."/>
            <person name="Lee S."/>
            <person name="Talag J."/>
            <person name="Welchert J."/>
            <person name="Wing R.A."/>
        </authorList>
    </citation>
    <scope>NUCLEOTIDE SEQUENCE [LARGE SCALE GENOMIC DNA]</scope>
</reference>
<sequence length="75" mass="7825">MENGAEKRQLSALDLVALLCFPLASTSNRPPIYAIADPSHAPAPSHRGIGGSVLQLGTLDLVGLLLLSSGLYVEK</sequence>
<proteinExistence type="predicted"/>
<organism evidence="1">
    <name type="scientific">Oryza glumipatula</name>
    <dbReference type="NCBI Taxonomy" id="40148"/>
    <lineage>
        <taxon>Eukaryota</taxon>
        <taxon>Viridiplantae</taxon>
        <taxon>Streptophyta</taxon>
        <taxon>Embryophyta</taxon>
        <taxon>Tracheophyta</taxon>
        <taxon>Spermatophyta</taxon>
        <taxon>Magnoliopsida</taxon>
        <taxon>Liliopsida</taxon>
        <taxon>Poales</taxon>
        <taxon>Poaceae</taxon>
        <taxon>BOP clade</taxon>
        <taxon>Oryzoideae</taxon>
        <taxon>Oryzeae</taxon>
        <taxon>Oryzinae</taxon>
        <taxon>Oryza</taxon>
    </lineage>
</organism>
<evidence type="ECO:0000313" key="1">
    <source>
        <dbReference type="EnsemblPlants" id="OGLUM05G15710.1"/>
    </source>
</evidence>
<dbReference type="EnsemblPlants" id="OGLUM05G15710.1">
    <property type="protein sequence ID" value="OGLUM05G15710.1"/>
    <property type="gene ID" value="OGLUM05G15710"/>
</dbReference>
<dbReference type="AlphaFoldDB" id="A0A0D9ZYK8"/>